<keyword evidence="1" id="KW-0597">Phosphoprotein</keyword>
<accession>A0ABX8WDC7</accession>
<keyword evidence="4" id="KW-1185">Reference proteome</keyword>
<evidence type="ECO:0000313" key="4">
    <source>
        <dbReference type="Proteomes" id="UP000825799"/>
    </source>
</evidence>
<evidence type="ECO:0000313" key="3">
    <source>
        <dbReference type="EMBL" id="QYO76084.1"/>
    </source>
</evidence>
<dbReference type="Proteomes" id="UP000825799">
    <property type="component" value="Chromosome"/>
</dbReference>
<gene>
    <name evidence="3" type="ORF">K1X15_15890</name>
</gene>
<dbReference type="Gene3D" id="3.40.50.2300">
    <property type="match status" value="1"/>
</dbReference>
<dbReference type="EMBL" id="CP080590">
    <property type="protein sequence ID" value="QYO76084.1"/>
    <property type="molecule type" value="Genomic_DNA"/>
</dbReference>
<organism evidence="3 4">
    <name type="scientific">Devosia salina</name>
    <dbReference type="NCBI Taxonomy" id="2860336"/>
    <lineage>
        <taxon>Bacteria</taxon>
        <taxon>Pseudomonadati</taxon>
        <taxon>Pseudomonadota</taxon>
        <taxon>Alphaproteobacteria</taxon>
        <taxon>Hyphomicrobiales</taxon>
        <taxon>Devosiaceae</taxon>
        <taxon>Devosia</taxon>
    </lineage>
</organism>
<dbReference type="InterPro" id="IPR011006">
    <property type="entry name" value="CheY-like_superfamily"/>
</dbReference>
<evidence type="ECO:0000259" key="2">
    <source>
        <dbReference type="PROSITE" id="PS50110"/>
    </source>
</evidence>
<sequence>MNLAGKRILVVEDDFAVADELCRDLRKEGAVVLGPAPTPFYALQLLGRRNVDSAVLDVRLHGQTVFGLADELCRRGTPILFATAEGEETFPERHRDRPRLKKPYRREELFEKLQDIQALPAHPEVQSAAPASRQNPLPAGDVQTRMMRAISAAMRLNARAVRGGQHR</sequence>
<feature type="modified residue" description="4-aspartylphosphate" evidence="1">
    <location>
        <position position="57"/>
    </location>
</feature>
<dbReference type="SMART" id="SM00448">
    <property type="entry name" value="REC"/>
    <property type="match status" value="1"/>
</dbReference>
<feature type="domain" description="Response regulatory" evidence="2">
    <location>
        <begin position="7"/>
        <end position="117"/>
    </location>
</feature>
<proteinExistence type="predicted"/>
<name>A0ABX8WDC7_9HYPH</name>
<reference evidence="3 4" key="1">
    <citation type="submission" date="2021-08" db="EMBL/GenBank/DDBJ databases">
        <title>Devosia salina sp. nov., isolated from the South China Sea sediment.</title>
        <authorList>
            <person name="Zhou Z."/>
        </authorList>
    </citation>
    <scope>NUCLEOTIDE SEQUENCE [LARGE SCALE GENOMIC DNA]</scope>
    <source>
        <strain evidence="3 4">SCS-3</strain>
    </source>
</reference>
<protein>
    <submittedName>
        <fullName evidence="3">Response regulator</fullName>
    </submittedName>
</protein>
<dbReference type="PROSITE" id="PS50110">
    <property type="entry name" value="RESPONSE_REGULATORY"/>
    <property type="match status" value="1"/>
</dbReference>
<dbReference type="RefSeq" id="WP_220304576.1">
    <property type="nucleotide sequence ID" value="NZ_CP080590.1"/>
</dbReference>
<dbReference type="Pfam" id="PF00072">
    <property type="entry name" value="Response_reg"/>
    <property type="match status" value="1"/>
</dbReference>
<dbReference type="InterPro" id="IPR001789">
    <property type="entry name" value="Sig_transdc_resp-reg_receiver"/>
</dbReference>
<dbReference type="SUPFAM" id="SSF52172">
    <property type="entry name" value="CheY-like"/>
    <property type="match status" value="1"/>
</dbReference>
<evidence type="ECO:0000256" key="1">
    <source>
        <dbReference type="PROSITE-ProRule" id="PRU00169"/>
    </source>
</evidence>